<accession>A0A4R4EB79</accession>
<reference evidence="3 4" key="1">
    <citation type="submission" date="2019-03" db="EMBL/GenBank/DDBJ databases">
        <authorList>
            <person name="Kim M.K.M."/>
        </authorList>
    </citation>
    <scope>NUCLEOTIDE SEQUENCE [LARGE SCALE GENOMIC DNA]</scope>
    <source>
        <strain evidence="3 4">18JY21-1</strain>
    </source>
</reference>
<name>A0A4R4EB79_9BACL</name>
<dbReference type="OrthoDB" id="2973391at2"/>
<proteinExistence type="predicted"/>
<evidence type="ECO:0000313" key="1">
    <source>
        <dbReference type="EMBL" id="TCZ73066.1"/>
    </source>
</evidence>
<protein>
    <submittedName>
        <fullName evidence="3">Uncharacterized protein</fullName>
    </submittedName>
</protein>
<sequence length="73" mass="8395">MEIIIRKSTIQFKNPQVGQPTRAVGEHYNGRTINASVDGNEKLFRFKKEEIPFLVDEDEMITTITARVNSELE</sequence>
<dbReference type="Proteomes" id="UP000295418">
    <property type="component" value="Unassembled WGS sequence"/>
</dbReference>
<dbReference type="EMBL" id="SKFG01000021">
    <property type="protein sequence ID" value="TCZ75339.1"/>
    <property type="molecule type" value="Genomic_DNA"/>
</dbReference>
<evidence type="ECO:0000313" key="2">
    <source>
        <dbReference type="EMBL" id="TCZ75339.1"/>
    </source>
</evidence>
<dbReference type="EMBL" id="SKFG01000035">
    <property type="protein sequence ID" value="TCZ73066.1"/>
    <property type="molecule type" value="Genomic_DNA"/>
</dbReference>
<dbReference type="AlphaFoldDB" id="A0A4R4EB79"/>
<keyword evidence="4" id="KW-1185">Reference proteome</keyword>
<organism evidence="3 4">
    <name type="scientific">Paenibacillus albiflavus</name>
    <dbReference type="NCBI Taxonomy" id="2545760"/>
    <lineage>
        <taxon>Bacteria</taxon>
        <taxon>Bacillati</taxon>
        <taxon>Bacillota</taxon>
        <taxon>Bacilli</taxon>
        <taxon>Bacillales</taxon>
        <taxon>Paenibacillaceae</taxon>
        <taxon>Paenibacillus</taxon>
    </lineage>
</organism>
<dbReference type="RefSeq" id="WP_132418916.1">
    <property type="nucleotide sequence ID" value="NZ_SKFG01000014.1"/>
</dbReference>
<evidence type="ECO:0000313" key="4">
    <source>
        <dbReference type="Proteomes" id="UP000295418"/>
    </source>
</evidence>
<comment type="caution">
    <text evidence="3">The sequence shown here is derived from an EMBL/GenBank/DDBJ whole genome shotgun (WGS) entry which is preliminary data.</text>
</comment>
<dbReference type="EMBL" id="SKFG01000014">
    <property type="protein sequence ID" value="TCZ76190.1"/>
    <property type="molecule type" value="Genomic_DNA"/>
</dbReference>
<gene>
    <name evidence="3" type="ORF">E0485_15245</name>
    <name evidence="2" type="ORF">E0485_18320</name>
    <name evidence="1" type="ORF">E0485_21855</name>
</gene>
<evidence type="ECO:0000313" key="3">
    <source>
        <dbReference type="EMBL" id="TCZ76190.1"/>
    </source>
</evidence>